<proteinExistence type="predicted"/>
<dbReference type="AlphaFoldDB" id="A0A948TJZ1"/>
<name>A0A948TJZ1_9LACO</name>
<evidence type="ECO:0000313" key="3">
    <source>
        <dbReference type="Proteomes" id="UP000777303"/>
    </source>
</evidence>
<reference evidence="2" key="1">
    <citation type="journal article" date="2021" name="PeerJ">
        <title>Extensive microbial diversity within the chicken gut microbiome revealed by metagenomics and culture.</title>
        <authorList>
            <person name="Gilroy R."/>
            <person name="Ravi A."/>
            <person name="Getino M."/>
            <person name="Pursley I."/>
            <person name="Horton D.L."/>
            <person name="Alikhan N.F."/>
            <person name="Baker D."/>
            <person name="Gharbi K."/>
            <person name="Hall N."/>
            <person name="Watson M."/>
            <person name="Adriaenssens E.M."/>
            <person name="Foster-Nyarko E."/>
            <person name="Jarju S."/>
            <person name="Secka A."/>
            <person name="Antonio M."/>
            <person name="Oren A."/>
            <person name="Chaudhuri R.R."/>
            <person name="La Ragione R."/>
            <person name="Hildebrand F."/>
            <person name="Pallen M.J."/>
        </authorList>
    </citation>
    <scope>NUCLEOTIDE SEQUENCE</scope>
    <source>
        <strain evidence="2">F6-6636</strain>
    </source>
</reference>
<dbReference type="Proteomes" id="UP000777303">
    <property type="component" value="Unassembled WGS sequence"/>
</dbReference>
<evidence type="ECO:0000256" key="1">
    <source>
        <dbReference type="SAM" id="Phobius"/>
    </source>
</evidence>
<comment type="caution">
    <text evidence="2">The sequence shown here is derived from an EMBL/GenBank/DDBJ whole genome shotgun (WGS) entry which is preliminary data.</text>
</comment>
<sequence>MVILCDLIVILLTLALLIVINNKVSSRVSIWIGPLVILFLTFMSWQLSGGTIIFPIIYFICMVAGFIFTWLGRPLNK</sequence>
<keyword evidence="1" id="KW-0472">Membrane</keyword>
<feature type="transmembrane region" description="Helical" evidence="1">
    <location>
        <begin position="52"/>
        <end position="71"/>
    </location>
</feature>
<accession>A0A948TJZ1</accession>
<protein>
    <submittedName>
        <fullName evidence="2">Uncharacterized protein</fullName>
    </submittedName>
</protein>
<evidence type="ECO:0000313" key="2">
    <source>
        <dbReference type="EMBL" id="MBU3852043.1"/>
    </source>
</evidence>
<feature type="transmembrane region" description="Helical" evidence="1">
    <location>
        <begin position="28"/>
        <end position="46"/>
    </location>
</feature>
<feature type="transmembrane region" description="Helical" evidence="1">
    <location>
        <begin position="6"/>
        <end position="21"/>
    </location>
</feature>
<organism evidence="2 3">
    <name type="scientific">Candidatus Paralactobacillus gallistercoris</name>
    <dbReference type="NCBI Taxonomy" id="2838724"/>
    <lineage>
        <taxon>Bacteria</taxon>
        <taxon>Bacillati</taxon>
        <taxon>Bacillota</taxon>
        <taxon>Bacilli</taxon>
        <taxon>Lactobacillales</taxon>
        <taxon>Lactobacillaceae</taxon>
        <taxon>Lactobacillus</taxon>
    </lineage>
</organism>
<dbReference type="EMBL" id="JAHLFS010000061">
    <property type="protein sequence ID" value="MBU3852043.1"/>
    <property type="molecule type" value="Genomic_DNA"/>
</dbReference>
<keyword evidence="1" id="KW-0812">Transmembrane</keyword>
<gene>
    <name evidence="2" type="ORF">H9901_05025</name>
</gene>
<keyword evidence="1" id="KW-1133">Transmembrane helix</keyword>
<reference evidence="2" key="2">
    <citation type="submission" date="2021-04" db="EMBL/GenBank/DDBJ databases">
        <authorList>
            <person name="Gilroy R."/>
        </authorList>
    </citation>
    <scope>NUCLEOTIDE SEQUENCE</scope>
    <source>
        <strain evidence="2">F6-6636</strain>
    </source>
</reference>